<feature type="domain" description="Gfo/Idh/MocA-like oxidoreductase C-terminal" evidence="2">
    <location>
        <begin position="222"/>
        <end position="395"/>
    </location>
</feature>
<dbReference type="InterPro" id="IPR004104">
    <property type="entry name" value="Gfo/Idh/MocA-like_OxRdtase_C"/>
</dbReference>
<dbReference type="RefSeq" id="WP_092456113.1">
    <property type="nucleotide sequence ID" value="NZ_FPCJ01000001.1"/>
</dbReference>
<dbReference type="AlphaFoldDB" id="A0A1I7MXX4"/>
<dbReference type="SUPFAM" id="SSF51735">
    <property type="entry name" value="NAD(P)-binding Rossmann-fold domains"/>
    <property type="match status" value="1"/>
</dbReference>
<feature type="domain" description="Gfo/Idh/MocA-like oxidoreductase N-terminal" evidence="1">
    <location>
        <begin position="33"/>
        <end position="156"/>
    </location>
</feature>
<organism evidence="3 4">
    <name type="scientific">Thermoflavifilum thermophilum</name>
    <dbReference type="NCBI Taxonomy" id="1393122"/>
    <lineage>
        <taxon>Bacteria</taxon>
        <taxon>Pseudomonadati</taxon>
        <taxon>Bacteroidota</taxon>
        <taxon>Chitinophagia</taxon>
        <taxon>Chitinophagales</taxon>
        <taxon>Chitinophagaceae</taxon>
        <taxon>Thermoflavifilum</taxon>
    </lineage>
</organism>
<dbReference type="InterPro" id="IPR050463">
    <property type="entry name" value="Gfo/Idh/MocA_oxidrdct_glycsds"/>
</dbReference>
<dbReference type="InterPro" id="IPR000683">
    <property type="entry name" value="Gfo/Idh/MocA-like_OxRdtase_N"/>
</dbReference>
<dbReference type="Proteomes" id="UP000199537">
    <property type="component" value="Unassembled WGS sequence"/>
</dbReference>
<sequence>MHRRTFIQQSMMSVAAVSLPHFIGLKSFPSRKIRIAVIGTNGRGLAHISALSHIPDVEIAYICDVEEHALAKGVNLAEKRTGKRPQAIKDFRSILDDKELDAVTIATPDHWHALATILACQAGKHVYVEKPCGHNPAEGELMAQAARKYNRLVQMGNQRRSWPNITEAVQLIHEGIIGKVYFGEGWYANNRTSIGFGKKAAVPTTLDWELWQGPAPREDYRDNVVPYNWHWFWNWGTGEICNNGTHEIDCMRWMLQVNYPTKVTSAGGRYAYHDDWQCTDTQTVSYEFPEGKAITWTGRSCNPYEIEGGGRGFRIYGEAGTLVNNGGDHYRIYDKNNKLIRESTPKLEQANTDVINPMGPGEALDAVHFQNFIDAIREGVPLHAPIEDAHISVLLCHLGNIAQRTQSTLICDPSRQGRIQNHAEAMALWSRSYQPGWEPRV</sequence>
<dbReference type="PANTHER" id="PTHR43818">
    <property type="entry name" value="BCDNA.GH03377"/>
    <property type="match status" value="1"/>
</dbReference>
<evidence type="ECO:0000313" key="4">
    <source>
        <dbReference type="Proteomes" id="UP000199537"/>
    </source>
</evidence>
<dbReference type="EMBL" id="FPCJ01000001">
    <property type="protein sequence ID" value="SFV27218.1"/>
    <property type="molecule type" value="Genomic_DNA"/>
</dbReference>
<dbReference type="Gene3D" id="3.40.50.720">
    <property type="entry name" value="NAD(P)-binding Rossmann-like Domain"/>
    <property type="match status" value="1"/>
</dbReference>
<dbReference type="STRING" id="1393122.SAMN05660895_0065"/>
<dbReference type="Gene3D" id="3.30.360.10">
    <property type="entry name" value="Dihydrodipicolinate Reductase, domain 2"/>
    <property type="match status" value="1"/>
</dbReference>
<protein>
    <submittedName>
        <fullName evidence="3">Predicted dehydrogenase</fullName>
    </submittedName>
</protein>
<dbReference type="OrthoDB" id="726883at2"/>
<keyword evidence="4" id="KW-1185">Reference proteome</keyword>
<reference evidence="4" key="1">
    <citation type="submission" date="2016-10" db="EMBL/GenBank/DDBJ databases">
        <authorList>
            <person name="Varghese N."/>
            <person name="Submissions S."/>
        </authorList>
    </citation>
    <scope>NUCLEOTIDE SEQUENCE [LARGE SCALE GENOMIC DNA]</scope>
    <source>
        <strain evidence="4">DSM 14807</strain>
    </source>
</reference>
<name>A0A1I7MXX4_9BACT</name>
<accession>A0A1I7MXX4</accession>
<evidence type="ECO:0000313" key="3">
    <source>
        <dbReference type="EMBL" id="SFV27218.1"/>
    </source>
</evidence>
<dbReference type="GO" id="GO:0000166">
    <property type="term" value="F:nucleotide binding"/>
    <property type="evidence" value="ECO:0007669"/>
    <property type="project" value="InterPro"/>
</dbReference>
<dbReference type="SUPFAM" id="SSF55347">
    <property type="entry name" value="Glyceraldehyde-3-phosphate dehydrogenase-like, C-terminal domain"/>
    <property type="match status" value="1"/>
</dbReference>
<proteinExistence type="predicted"/>
<gene>
    <name evidence="3" type="ORF">SAMN05660895_0065</name>
</gene>
<dbReference type="Pfam" id="PF01408">
    <property type="entry name" value="GFO_IDH_MocA"/>
    <property type="match status" value="1"/>
</dbReference>
<evidence type="ECO:0000259" key="1">
    <source>
        <dbReference type="Pfam" id="PF01408"/>
    </source>
</evidence>
<dbReference type="InterPro" id="IPR036291">
    <property type="entry name" value="NAD(P)-bd_dom_sf"/>
</dbReference>
<evidence type="ECO:0000259" key="2">
    <source>
        <dbReference type="Pfam" id="PF02894"/>
    </source>
</evidence>
<dbReference type="Pfam" id="PF02894">
    <property type="entry name" value="GFO_IDH_MocA_C"/>
    <property type="match status" value="1"/>
</dbReference>
<dbReference type="PANTHER" id="PTHR43818:SF5">
    <property type="entry name" value="OXIDOREDUCTASE FAMILY PROTEIN"/>
    <property type="match status" value="1"/>
</dbReference>